<dbReference type="Proteomes" id="UP000464669">
    <property type="component" value="Segment"/>
</dbReference>
<accession>A0A6B7ZEK1</accession>
<protein>
    <submittedName>
        <fullName evidence="1">Putative virion structural protein</fullName>
    </submittedName>
</protein>
<gene>
    <name evidence="1" type="ORF">N1M2_65</name>
</gene>
<reference evidence="1 2" key="1">
    <citation type="submission" date="2019-11" db="EMBL/GenBank/DDBJ databases">
        <authorList>
            <person name="Lewis R."/>
            <person name="Clooney A.G."/>
            <person name="Stockdale S.R."/>
            <person name="Buttimer C."/>
            <person name="Draper L.A."/>
            <person name="Ross R.P."/>
            <person name="Hill C."/>
        </authorList>
    </citation>
    <scope>NUCLEOTIDE SEQUENCE [LARGE SCALE GENOMIC DNA]</scope>
</reference>
<organism evidence="1 2">
    <name type="scientific">Klebsiella phage N1M2</name>
    <dbReference type="NCBI Taxonomy" id="2664939"/>
    <lineage>
        <taxon>Viruses</taxon>
        <taxon>Duplodnaviria</taxon>
        <taxon>Heunggongvirae</taxon>
        <taxon>Uroviricota</taxon>
        <taxon>Caudoviricetes</taxon>
        <taxon>Chimalliviridae</taxon>
        <taxon>Nimduovirus</taxon>
        <taxon>Nimduovirus N1M2</taxon>
    </lineage>
</organism>
<name>A0A6B7ZEK1_9CAUD</name>
<sequence length="293" mass="33117">MSEMIDLTNVDLGVENLGEMWQDFIARCTPEHATQYNQAYNLIAISFPDSFIDNTITHILVDEALGTADMMAHMRMLFIDTIIDALQIMGIIIDKDWIDPNSLPELIVVLDTIFMVDGMTDLIGLYDTLNDDQADPKERFIRVVRMVQPQFDMENMEYYIKDVSTNVIRGIMIGINVIDQDDETWVDPWLQKRIKANGEFLKGTVAGEHIVNGGGVGQDFDGYHKLFTNQLAKALVDEDNTVYLTNVLSLMLISYMTDTDIVGQFTALVEEHCNSIEEAYKGTSILNKVKLNA</sequence>
<keyword evidence="2" id="KW-1185">Reference proteome</keyword>
<evidence type="ECO:0000313" key="1">
    <source>
        <dbReference type="EMBL" id="QGH71928.1"/>
    </source>
</evidence>
<evidence type="ECO:0000313" key="2">
    <source>
        <dbReference type="Proteomes" id="UP000464669"/>
    </source>
</evidence>
<proteinExistence type="predicted"/>
<dbReference type="EMBL" id="MN642089">
    <property type="protein sequence ID" value="QGH71928.1"/>
    <property type="molecule type" value="Genomic_DNA"/>
</dbReference>